<feature type="domain" description="Metalloprotease TldD/E N-terminal" evidence="5">
    <location>
        <begin position="80"/>
        <end position="144"/>
    </location>
</feature>
<evidence type="ECO:0008006" key="10">
    <source>
        <dbReference type="Google" id="ProtNLM"/>
    </source>
</evidence>
<feature type="domain" description="Metalloprotease TldD/E central" evidence="7">
    <location>
        <begin position="712"/>
        <end position="793"/>
    </location>
</feature>
<evidence type="ECO:0000256" key="2">
    <source>
        <dbReference type="ARBA" id="ARBA00022670"/>
    </source>
</evidence>
<dbReference type="InterPro" id="IPR051463">
    <property type="entry name" value="Peptidase_U62_metallo"/>
</dbReference>
<dbReference type="GO" id="GO:0005829">
    <property type="term" value="C:cytosol"/>
    <property type="evidence" value="ECO:0007669"/>
    <property type="project" value="TreeGrafter"/>
</dbReference>
<feature type="domain" description="Metalloprotease TldD/E central" evidence="7">
    <location>
        <begin position="178"/>
        <end position="263"/>
    </location>
</feature>
<protein>
    <recommendedName>
        <fullName evidence="10">TldD protein</fullName>
    </recommendedName>
</protein>
<accession>A0AA36GI33</accession>
<reference evidence="8" key="1">
    <citation type="submission" date="2023-07" db="EMBL/GenBank/DDBJ databases">
        <authorList>
            <consortium name="CYATHOMIX"/>
        </authorList>
    </citation>
    <scope>NUCLEOTIDE SEQUENCE</scope>
    <source>
        <strain evidence="8">N/A</strain>
    </source>
</reference>
<feature type="domain" description="Metalloprotease TldD/E C-terminal" evidence="6">
    <location>
        <begin position="309"/>
        <end position="526"/>
    </location>
</feature>
<evidence type="ECO:0000259" key="7">
    <source>
        <dbReference type="Pfam" id="PF19290"/>
    </source>
</evidence>
<dbReference type="AlphaFoldDB" id="A0AA36GI33"/>
<proteinExistence type="inferred from homology"/>
<evidence type="ECO:0000313" key="9">
    <source>
        <dbReference type="Proteomes" id="UP001176961"/>
    </source>
</evidence>
<evidence type="ECO:0000259" key="6">
    <source>
        <dbReference type="Pfam" id="PF19289"/>
    </source>
</evidence>
<dbReference type="FunFam" id="3.30.2290.10:FF:000003">
    <property type="entry name" value="Zinc-dependent protease, TldD/PmbA family"/>
    <property type="match status" value="2"/>
</dbReference>
<evidence type="ECO:0000256" key="4">
    <source>
        <dbReference type="ARBA" id="ARBA00023049"/>
    </source>
</evidence>
<dbReference type="EMBL" id="CATQJL010000093">
    <property type="protein sequence ID" value="CAJ0592360.1"/>
    <property type="molecule type" value="Genomic_DNA"/>
</dbReference>
<evidence type="ECO:0000259" key="5">
    <source>
        <dbReference type="Pfam" id="PF01523"/>
    </source>
</evidence>
<evidence type="ECO:0000313" key="8">
    <source>
        <dbReference type="EMBL" id="CAJ0592360.1"/>
    </source>
</evidence>
<name>A0AA36GI33_CYLNA</name>
<dbReference type="Proteomes" id="UP001176961">
    <property type="component" value="Unassembled WGS sequence"/>
</dbReference>
<organism evidence="8 9">
    <name type="scientific">Cylicocyclus nassatus</name>
    <name type="common">Nematode worm</name>
    <dbReference type="NCBI Taxonomy" id="53992"/>
    <lineage>
        <taxon>Eukaryota</taxon>
        <taxon>Metazoa</taxon>
        <taxon>Ecdysozoa</taxon>
        <taxon>Nematoda</taxon>
        <taxon>Chromadorea</taxon>
        <taxon>Rhabditida</taxon>
        <taxon>Rhabditina</taxon>
        <taxon>Rhabditomorpha</taxon>
        <taxon>Strongyloidea</taxon>
        <taxon>Strongylidae</taxon>
        <taxon>Cylicocyclus</taxon>
    </lineage>
</organism>
<sequence>MPAFDVGVDSAGAGLQALPKPSPTMTAFLAVSGLGLAGLLLPHSRAIAAEQLLAPVDTAQRRRLAEVALATARNAKASYCDVRIGRYLNQSVITREHQVGNVTNRESSGVGVRVIVNGAWGFAATHQQTEAAVRAAVEQAAAIARANASIQTRPVQLAPTPSVGEVRWQTPIRRNAMQVPIQDKVELLLALNAAALNAGADYINSTLFLVNEQKYFASSDGSFIDQDIHRIWLAFTATAIDKASGKFRTRAGLSSPMGMGYEFLEGDARGKVQLPGGITAYRDSYDPVEDAIAAARHAREKLKAPSVKPGKYDLVLDPSNLFLTIHENVGHPLELDRVLGYEANYAGTSFATLDKRDAGFRWGSDIVTFFADKTQPGSLGAVGYDDEGVKTQRWDLVRDGILVDYQATRDEAHILGRDASHGCSYADSWASVQFQRMANVSLAPGKQPLSVEDMIKDVENGIWIHGRGSYSIDQQRYNAQFGGQLYYQIKDGKIAGMVEDAAYQIRTPEFWNACTAICDERDFRLGGSFFDGKGQPGQVSAVSHATHPSTWRAALQRRDFLALTGLTAGGLIVPSFFGKVIAAEQLQSSLDPALKKRLADAALQAARSAGATYCDVRIGRYLRQFVITREDKVQNVVNTESTGVGIRVIVNGAWGFAATNALGTADVARAAQQAAAIAKANAGVQTAPVQLAKAPGVGEVSWRTPIRKNAMEVPIKDKVDLLLDVNAAAMGAGASFVNSMLFLVNEQKYFASTDGSYIDQDVHRIWAPMTITAIDKASGKFRTREGLSSPMGLGYEYLDGAAAGKVVSPNGVVNYSTSYDMKEDAIAAAKQAQEKLKAPSVKPGKYDLVLDPSHTWLTIHESIGHPLELDRVLGYEANYAGTSFATLDKREQHFQYGSEHVNIFADKTQPGSLGAVAYDDEGVKCKRWDLISNGKLVDYQTIRDQAHILGKTESDGCCYADSWSSVQFQRMANVSMAPGKQPLSVPDLIKDVENGIYIIGDGSFSIDQQRYNAQFGGQLFYEIKNGQITRMLEDVAYQIRTPEFWNACTAVADERDYRLGGSFFDGKGQPGQVSAVSHGSSTARFNGINVINTARSLG</sequence>
<dbReference type="Pfam" id="PF19289">
    <property type="entry name" value="PmbA_TldD_3rd"/>
    <property type="match status" value="2"/>
</dbReference>
<dbReference type="PANTHER" id="PTHR30624:SF10">
    <property type="entry name" value="CONSERVED PROTEIN"/>
    <property type="match status" value="1"/>
</dbReference>
<dbReference type="InterPro" id="IPR036059">
    <property type="entry name" value="TldD/PmbA_sf"/>
</dbReference>
<gene>
    <name evidence="8" type="ORF">CYNAS_LOCUS4343</name>
</gene>
<dbReference type="GO" id="GO:0008237">
    <property type="term" value="F:metallopeptidase activity"/>
    <property type="evidence" value="ECO:0007669"/>
    <property type="project" value="UniProtKB-KW"/>
</dbReference>
<comment type="caution">
    <text evidence="8">The sequence shown here is derived from an EMBL/GenBank/DDBJ whole genome shotgun (WGS) entry which is preliminary data.</text>
</comment>
<evidence type="ECO:0000256" key="1">
    <source>
        <dbReference type="ARBA" id="ARBA00005836"/>
    </source>
</evidence>
<dbReference type="Gene3D" id="3.30.2290.10">
    <property type="entry name" value="PmbA/TldD superfamily"/>
    <property type="match status" value="2"/>
</dbReference>
<comment type="similarity">
    <text evidence="1">Belongs to the peptidase U62 family.</text>
</comment>
<dbReference type="InterPro" id="IPR045570">
    <property type="entry name" value="Metalloprtase-TldD/E_cen_dom"/>
</dbReference>
<dbReference type="InterPro" id="IPR035068">
    <property type="entry name" value="TldD/PmbA_N"/>
</dbReference>
<dbReference type="InterPro" id="IPR002510">
    <property type="entry name" value="Metalloprtase-TldD/E_N"/>
</dbReference>
<feature type="domain" description="Metalloprotease TldD/E C-terminal" evidence="6">
    <location>
        <begin position="843"/>
        <end position="1090"/>
    </location>
</feature>
<keyword evidence="3" id="KW-0378">Hydrolase</keyword>
<dbReference type="Pfam" id="PF01523">
    <property type="entry name" value="PmbA_TldD_1st"/>
    <property type="match status" value="2"/>
</dbReference>
<keyword evidence="4" id="KW-0482">Metalloprotease</keyword>
<dbReference type="InterPro" id="IPR045569">
    <property type="entry name" value="Metalloprtase-TldD/E_C"/>
</dbReference>
<feature type="domain" description="Metalloprotease TldD/E N-terminal" evidence="5">
    <location>
        <begin position="614"/>
        <end position="678"/>
    </location>
</feature>
<keyword evidence="9" id="KW-1185">Reference proteome</keyword>
<dbReference type="SUPFAM" id="SSF111283">
    <property type="entry name" value="Putative modulator of DNA gyrase, PmbA/TldD"/>
    <property type="match status" value="2"/>
</dbReference>
<dbReference type="Pfam" id="PF19290">
    <property type="entry name" value="PmbA_TldD_2nd"/>
    <property type="match status" value="2"/>
</dbReference>
<dbReference type="PANTHER" id="PTHR30624">
    <property type="entry name" value="UNCHARACTERIZED PROTEIN TLDD AND PMBA"/>
    <property type="match status" value="1"/>
</dbReference>
<evidence type="ECO:0000256" key="3">
    <source>
        <dbReference type="ARBA" id="ARBA00022801"/>
    </source>
</evidence>
<keyword evidence="2" id="KW-0645">Protease</keyword>
<dbReference type="GO" id="GO:0006508">
    <property type="term" value="P:proteolysis"/>
    <property type="evidence" value="ECO:0007669"/>
    <property type="project" value="UniProtKB-KW"/>
</dbReference>